<evidence type="ECO:0000313" key="2">
    <source>
        <dbReference type="EMBL" id="CAD9673508.1"/>
    </source>
</evidence>
<accession>A0A7S2W8L0</accession>
<dbReference type="AlphaFoldDB" id="A0A7S2W8L0"/>
<proteinExistence type="predicted"/>
<name>A0A7S2W8L0_9STRA</name>
<dbReference type="EMBL" id="HBHK01007094">
    <property type="protein sequence ID" value="CAD9673508.1"/>
    <property type="molecule type" value="Transcribed_RNA"/>
</dbReference>
<evidence type="ECO:0000256" key="1">
    <source>
        <dbReference type="SAM" id="MobiDB-lite"/>
    </source>
</evidence>
<protein>
    <submittedName>
        <fullName evidence="2">Uncharacterized protein</fullName>
    </submittedName>
</protein>
<feature type="compositionally biased region" description="Basic residues" evidence="1">
    <location>
        <begin position="358"/>
        <end position="367"/>
    </location>
</feature>
<dbReference type="SUPFAM" id="SSF48371">
    <property type="entry name" value="ARM repeat"/>
    <property type="match status" value="1"/>
</dbReference>
<organism evidence="2">
    <name type="scientific">Mucochytrium quahogii</name>
    <dbReference type="NCBI Taxonomy" id="96639"/>
    <lineage>
        <taxon>Eukaryota</taxon>
        <taxon>Sar</taxon>
        <taxon>Stramenopiles</taxon>
        <taxon>Bigyra</taxon>
        <taxon>Labyrinthulomycetes</taxon>
        <taxon>Thraustochytrida</taxon>
        <taxon>Thraustochytriidae</taxon>
        <taxon>Mucochytrium</taxon>
    </lineage>
</organism>
<reference evidence="2" key="1">
    <citation type="submission" date="2021-01" db="EMBL/GenBank/DDBJ databases">
        <authorList>
            <person name="Corre E."/>
            <person name="Pelletier E."/>
            <person name="Niang G."/>
            <person name="Scheremetjew M."/>
            <person name="Finn R."/>
            <person name="Kale V."/>
            <person name="Holt S."/>
            <person name="Cochrane G."/>
            <person name="Meng A."/>
            <person name="Brown T."/>
            <person name="Cohen L."/>
        </authorList>
    </citation>
    <scope>NUCLEOTIDE SEQUENCE</scope>
    <source>
        <strain evidence="2">NY070348D</strain>
    </source>
</reference>
<sequence length="901" mass="101575">MATMGESEQVSLYHLALFESGTLFKEVCSYLEDHELVHNVYFVGMCFSSALHGLPIRLDQVFNGPLPISALNSRKAWPFIVRWRIIGLDVDFNGKQLNSLCRIPALDVKQIEYLNVCNVGISQPQSVHQFTYALDSFTNVQDISLGFTGELPDDEEECISLVVSLQDRFSRYRTFGTDLLSLRGYHHRLVKKVWICSLYEKRYDKSCVLSGLHSVLPTDPDRFLLQSELGGGDSQSVHGDSPHHEQDKGFLGEDAMDQTTLLNAIFELALLHGGRERGDMDALLCGIQLALSYHKFDFMEIVEHNPPVFKRYIPEESMSRKGSTKRLTKTETGMLVHEEDLACPVKQNPPGKENNPKSQKKKKKKKRELAVKISDPANGHTEGHTTDEEEMKQGRRRSSHSSTGQDLQNRPLFEIPLNTKASPHKRVLSPGSPATWPLVKHTKTRSARRKKSSFRLPSHLRRRTYTETLLSGLWETVRSRLGEEESCEEFLDDATTMASSIIMNHLFDPLVLILTEILGDRNSSSFAVRGMCRAIVEFVEKDQAFAVCFTNSNILMILINLLIPANDGPDGEQQSDGIIVLHSAFASCDALYALQAHAFKRQNITAILAGLCSRAERFLMGDEFVIEQQIEYLNSIGEYGRNGQLVGTEDVVVLAARVINASCELMCALLELDSVMEVPVISRQARTAALVLDIGKGRIIGPAEDVHEMSLFIADCAMYLYKEAPDDLEPMTDLMKFLFNIVPQLPPHCLFEAVEVGAKLASNNPVYVTSYIEMAENLVVDFPVDWTIYPQLVSKILSTLSLLIETEEQFQRAHHCAKFVLDDYYSHESYSLLEASLKALYTLFYRFIRRVSPECKEDIIERTRASFRELVKKLSQNLHPRQVDDIRGDIENVLGLCGLTL</sequence>
<gene>
    <name evidence="2" type="ORF">QSP1433_LOCUS4337</name>
</gene>
<dbReference type="InterPro" id="IPR016024">
    <property type="entry name" value="ARM-type_fold"/>
</dbReference>
<feature type="region of interest" description="Disordered" evidence="1">
    <location>
        <begin position="317"/>
        <end position="455"/>
    </location>
</feature>
<feature type="compositionally biased region" description="Basic residues" evidence="1">
    <location>
        <begin position="440"/>
        <end position="455"/>
    </location>
</feature>